<keyword evidence="1" id="KW-0808">Transferase</keyword>
<accession>A0ABW6KA21</accession>
<dbReference type="InterPro" id="IPR003673">
    <property type="entry name" value="CoA-Trfase_fam_III"/>
</dbReference>
<reference evidence="1 2" key="1">
    <citation type="submission" date="2024-08" db="EMBL/GenBank/DDBJ databases">
        <title>Two novel Cytobacillus novel species.</title>
        <authorList>
            <person name="Liu G."/>
        </authorList>
    </citation>
    <scope>NUCLEOTIDE SEQUENCE [LARGE SCALE GENOMIC DNA]</scope>
    <source>
        <strain evidence="1 2">FJAT-54145</strain>
    </source>
</reference>
<dbReference type="InterPro" id="IPR050509">
    <property type="entry name" value="CoA-transferase_III"/>
</dbReference>
<dbReference type="Gene3D" id="3.30.1540.10">
    <property type="entry name" value="formyl-coa transferase, domain 3"/>
    <property type="match status" value="1"/>
</dbReference>
<dbReference type="SUPFAM" id="SSF89796">
    <property type="entry name" value="CoA-transferase family III (CaiB/BaiF)"/>
    <property type="match status" value="1"/>
</dbReference>
<dbReference type="PANTHER" id="PTHR48228:SF5">
    <property type="entry name" value="ALPHA-METHYLACYL-COA RACEMASE"/>
    <property type="match status" value="1"/>
</dbReference>
<gene>
    <name evidence="1" type="ORF">ACFYKX_03335</name>
</gene>
<protein>
    <submittedName>
        <fullName evidence="1">CaiB/BaiF CoA transferase family protein</fullName>
    </submittedName>
</protein>
<organism evidence="1 2">
    <name type="scientific">Cytobacillus spartinae</name>
    <dbReference type="NCBI Taxonomy" id="3299023"/>
    <lineage>
        <taxon>Bacteria</taxon>
        <taxon>Bacillati</taxon>
        <taxon>Bacillota</taxon>
        <taxon>Bacilli</taxon>
        <taxon>Bacillales</taxon>
        <taxon>Bacillaceae</taxon>
        <taxon>Cytobacillus</taxon>
    </lineage>
</organism>
<proteinExistence type="predicted"/>
<comment type="caution">
    <text evidence="1">The sequence shown here is derived from an EMBL/GenBank/DDBJ whole genome shotgun (WGS) entry which is preliminary data.</text>
</comment>
<dbReference type="EMBL" id="JBIACK010000001">
    <property type="protein sequence ID" value="MFE8699653.1"/>
    <property type="molecule type" value="Genomic_DNA"/>
</dbReference>
<dbReference type="Proteomes" id="UP001601059">
    <property type="component" value="Unassembled WGS sequence"/>
</dbReference>
<keyword evidence="2" id="KW-1185">Reference proteome</keyword>
<dbReference type="PANTHER" id="PTHR48228">
    <property type="entry name" value="SUCCINYL-COA--D-CITRAMALATE COA-TRANSFERASE"/>
    <property type="match status" value="1"/>
</dbReference>
<dbReference type="RefSeq" id="WP_389358031.1">
    <property type="nucleotide sequence ID" value="NZ_JBIACK010000001.1"/>
</dbReference>
<dbReference type="GO" id="GO:0016740">
    <property type="term" value="F:transferase activity"/>
    <property type="evidence" value="ECO:0007669"/>
    <property type="project" value="UniProtKB-KW"/>
</dbReference>
<evidence type="ECO:0000313" key="1">
    <source>
        <dbReference type="EMBL" id="MFE8699653.1"/>
    </source>
</evidence>
<dbReference type="InterPro" id="IPR023606">
    <property type="entry name" value="CoA-Trfase_III_dom_1_sf"/>
</dbReference>
<evidence type="ECO:0000313" key="2">
    <source>
        <dbReference type="Proteomes" id="UP001601059"/>
    </source>
</evidence>
<dbReference type="InterPro" id="IPR044855">
    <property type="entry name" value="CoA-Trfase_III_dom3_sf"/>
</dbReference>
<sequence length="385" mass="43284">MSLPLDGVRVLDLTRLLPGPYCSLMLADFGADVIKVEDPKLGDYARWGEPKIEGQSAMFMSLNRNKRSVTLNLKDEKDKKIFIDLVKTADVLIESFRPGVMERLGLGYEQLKEHQPKLIYCAITGYGQTGPFTSEPGHDLNFLSYAGLLHLQGDPNGKPLIPSVQIGDIGGGSLMATIGILLSIIDAQKSGEGQFIDISMLDGAVSWMQTILPNYFSSTPETLKRGEFVLNGGKASYEVYETKDHRYISVGALEFKFWKNFCEVIGKTDLIAKLEAPIEQQRKMKVEIQEMISQKTLQEWMFLFEGIDACVSPVLTPEEMMEHPQIRDRQMIEEIEHPGIGKVKHISNPIKLLSKKVQMKRLAPKLGEHNDEILEELGYVKRENL</sequence>
<dbReference type="Gene3D" id="3.40.50.10540">
    <property type="entry name" value="Crotonobetainyl-coa:carnitine coa-transferase, domain 1"/>
    <property type="match status" value="1"/>
</dbReference>
<dbReference type="Pfam" id="PF02515">
    <property type="entry name" value="CoA_transf_3"/>
    <property type="match status" value="1"/>
</dbReference>
<name>A0ABW6KA21_9BACI</name>